<accession>A0A160PH17</accession>
<dbReference type="RefSeq" id="WP_096486562.1">
    <property type="nucleotide sequence ID" value="NZ_AP014809.1"/>
</dbReference>
<evidence type="ECO:0000313" key="2">
    <source>
        <dbReference type="EMBL" id="BAU92677.1"/>
    </source>
</evidence>
<protein>
    <submittedName>
        <fullName evidence="2">Uncharacterized protein</fullName>
    </submittedName>
</protein>
<evidence type="ECO:0000256" key="1">
    <source>
        <dbReference type="SAM" id="MobiDB-lite"/>
    </source>
</evidence>
<organism evidence="2 3">
    <name type="scientific">Methylorubrum populi</name>
    <dbReference type="NCBI Taxonomy" id="223967"/>
    <lineage>
        <taxon>Bacteria</taxon>
        <taxon>Pseudomonadati</taxon>
        <taxon>Pseudomonadota</taxon>
        <taxon>Alphaproteobacteria</taxon>
        <taxon>Hyphomicrobiales</taxon>
        <taxon>Methylobacteriaceae</taxon>
        <taxon>Methylorubrum</taxon>
    </lineage>
</organism>
<reference evidence="2 3" key="1">
    <citation type="journal article" date="2016" name="Genome Announc.">
        <title>Complete Genome Sequence of Methylobacterium populi P-1M, Isolated from Pink-Pigmented Household Biofilm.</title>
        <authorList>
            <person name="Morohoshi T."/>
            <person name="Ikeda T."/>
        </authorList>
    </citation>
    <scope>NUCLEOTIDE SEQUENCE [LARGE SCALE GENOMIC DNA]</scope>
    <source>
        <strain evidence="2 3">P-1M</strain>
    </source>
</reference>
<dbReference type="EMBL" id="AP014809">
    <property type="protein sequence ID" value="BAU92677.1"/>
    <property type="molecule type" value="Genomic_DNA"/>
</dbReference>
<name>A0A160PH17_9HYPH</name>
<dbReference type="Proteomes" id="UP000218288">
    <property type="component" value="Chromosome"/>
</dbReference>
<proteinExistence type="predicted"/>
<gene>
    <name evidence="2" type="ORF">MPPM_4072</name>
</gene>
<feature type="region of interest" description="Disordered" evidence="1">
    <location>
        <begin position="1"/>
        <end position="40"/>
    </location>
</feature>
<dbReference type="OrthoDB" id="8114176at2"/>
<sequence length="133" mass="13331">MSGGSKKSSGRRLVAPAGAGPGAPGSTAGSEGGNAPTGSPCDLSYDVELTGVRADVVAVVRIGDVLDVALHRAGAFETAVCRTRPAGQVVGTLANVEGLDELLGCLRTHHRYAATVTQVGRLLCRVAIAPVLG</sequence>
<evidence type="ECO:0000313" key="3">
    <source>
        <dbReference type="Proteomes" id="UP000218288"/>
    </source>
</evidence>
<dbReference type="AlphaFoldDB" id="A0A160PH17"/>